<dbReference type="Proteomes" id="UP001187734">
    <property type="component" value="Unassembled WGS sequence"/>
</dbReference>
<comment type="caution">
    <text evidence="1">The sequence shown here is derived from an EMBL/GenBank/DDBJ whole genome shotgun (WGS) entry which is preliminary data.</text>
</comment>
<proteinExistence type="predicted"/>
<evidence type="ECO:0000313" key="2">
    <source>
        <dbReference type="Proteomes" id="UP001187734"/>
    </source>
</evidence>
<protein>
    <submittedName>
        <fullName evidence="1">Uncharacterized protein</fullName>
    </submittedName>
</protein>
<sequence length="302" mass="33659">MSHARKDSGCHTPEAKRVKLSERLEDTNQAEGINSLEDGFEMIDLDEALMPLGDVETSGDVETGWEFIQQQVMQQQFMQQHVVQEEIIPEQAANFVPAGYASSGPLFAPRPVFVPYELVPKSFVNQHPGFAALVVNNEVVIPGLNRRQGNLLATYLINGVYWALPTNYASTLLTDEEDFEDAVKLHRAGGQYHLPGLVSMARNVIIDMLRGQVSIHFIINTFESDPVWRDANAKFVQSAVSFRARSIEPYALITDLEDYGYEVETNSPIVDGLLEGLVVLKGRVPGVADDIEPYDLINQRLN</sequence>
<dbReference type="EMBL" id="ONZP01000253">
    <property type="protein sequence ID" value="SPJ79155.1"/>
    <property type="molecule type" value="Genomic_DNA"/>
</dbReference>
<evidence type="ECO:0000313" key="1">
    <source>
        <dbReference type="EMBL" id="SPJ79155.1"/>
    </source>
</evidence>
<name>A0AAE8MB83_9HYPO</name>
<dbReference type="AlphaFoldDB" id="A0AAE8MB83"/>
<organism evidence="1 2">
    <name type="scientific">Fusarium torulosum</name>
    <dbReference type="NCBI Taxonomy" id="33205"/>
    <lineage>
        <taxon>Eukaryota</taxon>
        <taxon>Fungi</taxon>
        <taxon>Dikarya</taxon>
        <taxon>Ascomycota</taxon>
        <taxon>Pezizomycotina</taxon>
        <taxon>Sordariomycetes</taxon>
        <taxon>Hypocreomycetidae</taxon>
        <taxon>Hypocreales</taxon>
        <taxon>Nectriaceae</taxon>
        <taxon>Fusarium</taxon>
    </lineage>
</organism>
<gene>
    <name evidence="1" type="ORF">FTOL_07546</name>
</gene>
<keyword evidence="2" id="KW-1185">Reference proteome</keyword>
<reference evidence="1" key="1">
    <citation type="submission" date="2018-03" db="EMBL/GenBank/DDBJ databases">
        <authorList>
            <person name="Guldener U."/>
        </authorList>
    </citation>
    <scope>NUCLEOTIDE SEQUENCE</scope>
</reference>
<accession>A0AAE8MB83</accession>